<dbReference type="InterPro" id="IPR036097">
    <property type="entry name" value="HisK_dim/P_sf"/>
</dbReference>
<dbReference type="CDD" id="cd00075">
    <property type="entry name" value="HATPase"/>
    <property type="match status" value="1"/>
</dbReference>
<dbReference type="EMBL" id="FWEU01000008">
    <property type="protein sequence ID" value="SLM26429.1"/>
    <property type="molecule type" value="Genomic_DNA"/>
</dbReference>
<dbReference type="InterPro" id="IPR005467">
    <property type="entry name" value="His_kinase_dom"/>
</dbReference>
<feature type="domain" description="HAMP" evidence="13">
    <location>
        <begin position="182"/>
        <end position="235"/>
    </location>
</feature>
<dbReference type="InterPro" id="IPR003661">
    <property type="entry name" value="HisK_dim/P_dom"/>
</dbReference>
<evidence type="ECO:0000259" key="12">
    <source>
        <dbReference type="PROSITE" id="PS50109"/>
    </source>
</evidence>
<dbReference type="PROSITE" id="PS50109">
    <property type="entry name" value="HIS_KIN"/>
    <property type="match status" value="1"/>
</dbReference>
<dbReference type="InterPro" id="IPR036890">
    <property type="entry name" value="HATPase_C_sf"/>
</dbReference>
<proteinExistence type="predicted"/>
<reference evidence="15" key="1">
    <citation type="submission" date="2016-10" db="EMBL/GenBank/DDBJ databases">
        <authorList>
            <person name="Varghese N."/>
        </authorList>
    </citation>
    <scope>NUCLEOTIDE SEQUENCE [LARGE SCALE GENOMIC DNA]</scope>
    <source>
        <strain evidence="15">92MFCol6.1</strain>
    </source>
</reference>
<dbReference type="CDD" id="cd06225">
    <property type="entry name" value="HAMP"/>
    <property type="match status" value="1"/>
</dbReference>
<dbReference type="RefSeq" id="WP_080150835.1">
    <property type="nucleotide sequence ID" value="NZ_FWEU01000008.1"/>
</dbReference>
<dbReference type="InterPro" id="IPR050428">
    <property type="entry name" value="TCS_sensor_his_kinase"/>
</dbReference>
<dbReference type="PROSITE" id="PS50885">
    <property type="entry name" value="HAMP"/>
    <property type="match status" value="1"/>
</dbReference>
<evidence type="ECO:0000256" key="1">
    <source>
        <dbReference type="ARBA" id="ARBA00000085"/>
    </source>
</evidence>
<dbReference type="PRINTS" id="PR00344">
    <property type="entry name" value="BCTRLSENSOR"/>
</dbReference>
<dbReference type="SUPFAM" id="SSF158472">
    <property type="entry name" value="HAMP domain-like"/>
    <property type="match status" value="1"/>
</dbReference>
<evidence type="ECO:0000313" key="14">
    <source>
        <dbReference type="EMBL" id="SLM26429.1"/>
    </source>
</evidence>
<dbReference type="InterPro" id="IPR004358">
    <property type="entry name" value="Sig_transdc_His_kin-like_C"/>
</dbReference>
<dbReference type="Gene3D" id="1.10.287.130">
    <property type="match status" value="1"/>
</dbReference>
<sequence>MSSTRSPDHWRSSSSRLLGLYCILFVAWSSLLLGVMYWRISDYLNDLTESGLQQRAHLFMSFDGPALDDALRDSQRFDLHQVYTYGLFDKAGVAMAGPLTAIPEGLPLDGNSHQVAGWTLVDGRHESGGSALGVVTRDGRTLVFVRQNGKLMAVNSIILDALLWGVSLTVIPGLVGWHLLRRRPLKRIQQIEAATNRIIAGDLGQRLPVSNRRDEIDRLSSIVNAMLERIEQLMTEVKGVCDSIAHDLRTPLTRLRAHLYRMRVGLDEHDPHADPLDKALAETDMLMARFAALLRVSELESHQRRSAFDEVDIADLLQELHHFYLPLAEEKQQDLQLQVAPQIGMLRGDRELLFEAVANLLSNALQFTPAHGRILLRAVEDHGAPRIDVIDNGPGIPPQDRTLIYQRFFRSSSSAGQGPGFGLGLSIVAAIAGLHGFRVRAGSAPGGGAWMSIRGAADVLP</sequence>
<keyword evidence="8 11" id="KW-1133">Transmembrane helix</keyword>
<evidence type="ECO:0000256" key="8">
    <source>
        <dbReference type="ARBA" id="ARBA00022989"/>
    </source>
</evidence>
<dbReference type="PANTHER" id="PTHR45436">
    <property type="entry name" value="SENSOR HISTIDINE KINASE YKOH"/>
    <property type="match status" value="1"/>
</dbReference>
<evidence type="ECO:0000259" key="13">
    <source>
        <dbReference type="PROSITE" id="PS50885"/>
    </source>
</evidence>
<evidence type="ECO:0000256" key="2">
    <source>
        <dbReference type="ARBA" id="ARBA00004370"/>
    </source>
</evidence>
<comment type="subcellular location">
    <subcellularLocation>
        <location evidence="2">Membrane</location>
    </subcellularLocation>
</comment>
<dbReference type="Gene3D" id="3.30.565.10">
    <property type="entry name" value="Histidine kinase-like ATPase, C-terminal domain"/>
    <property type="match status" value="1"/>
</dbReference>
<gene>
    <name evidence="14" type="ORF">SAMN04488690_4201</name>
</gene>
<comment type="catalytic activity">
    <reaction evidence="1">
        <text>ATP + protein L-histidine = ADP + protein N-phospho-L-histidine.</text>
        <dbReference type="EC" id="2.7.13.3"/>
    </reaction>
</comment>
<dbReference type="SUPFAM" id="SSF47384">
    <property type="entry name" value="Homodimeric domain of signal transducing histidine kinase"/>
    <property type="match status" value="1"/>
</dbReference>
<dbReference type="GO" id="GO:0000155">
    <property type="term" value="F:phosphorelay sensor kinase activity"/>
    <property type="evidence" value="ECO:0007669"/>
    <property type="project" value="InterPro"/>
</dbReference>
<keyword evidence="4" id="KW-0597">Phosphoprotein</keyword>
<organism evidence="14 15">
    <name type="scientific">Stenotrophomonas indicatrix</name>
    <dbReference type="NCBI Taxonomy" id="2045451"/>
    <lineage>
        <taxon>Bacteria</taxon>
        <taxon>Pseudomonadati</taxon>
        <taxon>Pseudomonadota</taxon>
        <taxon>Gammaproteobacteria</taxon>
        <taxon>Lysobacterales</taxon>
        <taxon>Lysobacteraceae</taxon>
        <taxon>Stenotrophomonas</taxon>
    </lineage>
</organism>
<dbReference type="EC" id="2.7.13.3" evidence="3"/>
<dbReference type="AlphaFoldDB" id="A0A1W1H495"/>
<evidence type="ECO:0000256" key="9">
    <source>
        <dbReference type="ARBA" id="ARBA00023012"/>
    </source>
</evidence>
<dbReference type="GO" id="GO:0005886">
    <property type="term" value="C:plasma membrane"/>
    <property type="evidence" value="ECO:0007669"/>
    <property type="project" value="TreeGrafter"/>
</dbReference>
<feature type="domain" description="Histidine kinase" evidence="12">
    <location>
        <begin position="243"/>
        <end position="459"/>
    </location>
</feature>
<evidence type="ECO:0000313" key="15">
    <source>
        <dbReference type="Proteomes" id="UP000191133"/>
    </source>
</evidence>
<dbReference type="InterPro" id="IPR003660">
    <property type="entry name" value="HAMP_dom"/>
</dbReference>
<protein>
    <recommendedName>
        <fullName evidence="3">histidine kinase</fullName>
        <ecNumber evidence="3">2.7.13.3</ecNumber>
    </recommendedName>
</protein>
<dbReference type="SUPFAM" id="SSF55874">
    <property type="entry name" value="ATPase domain of HSP90 chaperone/DNA topoisomerase II/histidine kinase"/>
    <property type="match status" value="1"/>
</dbReference>
<dbReference type="SMART" id="SM00304">
    <property type="entry name" value="HAMP"/>
    <property type="match status" value="1"/>
</dbReference>
<feature type="transmembrane region" description="Helical" evidence="11">
    <location>
        <begin position="20"/>
        <end position="40"/>
    </location>
</feature>
<dbReference type="SMART" id="SM00387">
    <property type="entry name" value="HATPase_c"/>
    <property type="match status" value="1"/>
</dbReference>
<accession>A0A1W1H495</accession>
<evidence type="ECO:0000256" key="10">
    <source>
        <dbReference type="ARBA" id="ARBA00023136"/>
    </source>
</evidence>
<feature type="transmembrane region" description="Helical" evidence="11">
    <location>
        <begin position="161"/>
        <end position="180"/>
    </location>
</feature>
<dbReference type="PANTHER" id="PTHR45436:SF8">
    <property type="entry name" value="HISTIDINE KINASE"/>
    <property type="match status" value="1"/>
</dbReference>
<dbReference type="Pfam" id="PF02518">
    <property type="entry name" value="HATPase_c"/>
    <property type="match status" value="1"/>
</dbReference>
<keyword evidence="7 14" id="KW-0418">Kinase</keyword>
<keyword evidence="5" id="KW-0808">Transferase</keyword>
<dbReference type="Pfam" id="PF00672">
    <property type="entry name" value="HAMP"/>
    <property type="match status" value="1"/>
</dbReference>
<evidence type="ECO:0000256" key="3">
    <source>
        <dbReference type="ARBA" id="ARBA00012438"/>
    </source>
</evidence>
<dbReference type="InterPro" id="IPR003594">
    <property type="entry name" value="HATPase_dom"/>
</dbReference>
<evidence type="ECO:0000256" key="5">
    <source>
        <dbReference type="ARBA" id="ARBA00022679"/>
    </source>
</evidence>
<evidence type="ECO:0000256" key="7">
    <source>
        <dbReference type="ARBA" id="ARBA00022777"/>
    </source>
</evidence>
<keyword evidence="10 11" id="KW-0472">Membrane</keyword>
<evidence type="ECO:0000256" key="4">
    <source>
        <dbReference type="ARBA" id="ARBA00022553"/>
    </source>
</evidence>
<dbReference type="Proteomes" id="UP000191133">
    <property type="component" value="Unassembled WGS sequence"/>
</dbReference>
<keyword evidence="6 11" id="KW-0812">Transmembrane</keyword>
<evidence type="ECO:0000256" key="6">
    <source>
        <dbReference type="ARBA" id="ARBA00022692"/>
    </source>
</evidence>
<keyword evidence="9" id="KW-0902">Two-component regulatory system</keyword>
<name>A0A1W1H495_9GAMM</name>
<evidence type="ECO:0000256" key="11">
    <source>
        <dbReference type="SAM" id="Phobius"/>
    </source>
</evidence>
<dbReference type="CDD" id="cd00082">
    <property type="entry name" value="HisKA"/>
    <property type="match status" value="1"/>
</dbReference>